<dbReference type="InterPro" id="IPR050461">
    <property type="entry name" value="Nitroreductase_HadB/RutE"/>
</dbReference>
<evidence type="ECO:0000313" key="2">
    <source>
        <dbReference type="EMBL" id="GIH09333.1"/>
    </source>
</evidence>
<dbReference type="NCBIfam" id="NF003768">
    <property type="entry name" value="PRK05365.1"/>
    <property type="match status" value="1"/>
</dbReference>
<dbReference type="InterPro" id="IPR000415">
    <property type="entry name" value="Nitroreductase-like"/>
</dbReference>
<reference evidence="2" key="1">
    <citation type="submission" date="2021-01" db="EMBL/GenBank/DDBJ databases">
        <title>Whole genome shotgun sequence of Rhizocola hellebori NBRC 109834.</title>
        <authorList>
            <person name="Komaki H."/>
            <person name="Tamura T."/>
        </authorList>
    </citation>
    <scope>NUCLEOTIDE SEQUENCE</scope>
    <source>
        <strain evidence="2">NBRC 109834</strain>
    </source>
</reference>
<dbReference type="PANTHER" id="PTHR43543">
    <property type="entry name" value="MALONIC SEMIALDEHYDE REDUCTASE RUTE-RELATED"/>
    <property type="match status" value="1"/>
</dbReference>
<dbReference type="AlphaFoldDB" id="A0A8J3QED5"/>
<dbReference type="SUPFAM" id="SSF55469">
    <property type="entry name" value="FMN-dependent nitroreductase-like"/>
    <property type="match status" value="1"/>
</dbReference>
<dbReference type="GO" id="GO:0016491">
    <property type="term" value="F:oxidoreductase activity"/>
    <property type="evidence" value="ECO:0007669"/>
    <property type="project" value="InterPro"/>
</dbReference>
<protein>
    <submittedName>
        <fullName evidence="2">Putative NADH dehydrogenase/NAD(P)H nitroreductase</fullName>
    </submittedName>
</protein>
<comment type="caution">
    <text evidence="2">The sequence shown here is derived from an EMBL/GenBank/DDBJ whole genome shotgun (WGS) entry which is preliminary data.</text>
</comment>
<name>A0A8J3QED5_9ACTN</name>
<dbReference type="PANTHER" id="PTHR43543:SF1">
    <property type="entry name" value="MALONIC SEMIALDEHYDE REDUCTASE RUTE-RELATED"/>
    <property type="match status" value="1"/>
</dbReference>
<organism evidence="2 3">
    <name type="scientific">Rhizocola hellebori</name>
    <dbReference type="NCBI Taxonomy" id="1392758"/>
    <lineage>
        <taxon>Bacteria</taxon>
        <taxon>Bacillati</taxon>
        <taxon>Actinomycetota</taxon>
        <taxon>Actinomycetes</taxon>
        <taxon>Micromonosporales</taxon>
        <taxon>Micromonosporaceae</taxon>
        <taxon>Rhizocola</taxon>
    </lineage>
</organism>
<dbReference type="Gene3D" id="3.40.109.10">
    <property type="entry name" value="NADH Oxidase"/>
    <property type="match status" value="1"/>
</dbReference>
<gene>
    <name evidence="2" type="ORF">Rhe02_74000</name>
</gene>
<accession>A0A8J3QED5</accession>
<evidence type="ECO:0000313" key="3">
    <source>
        <dbReference type="Proteomes" id="UP000612899"/>
    </source>
</evidence>
<dbReference type="Proteomes" id="UP000612899">
    <property type="component" value="Unassembled WGS sequence"/>
</dbReference>
<dbReference type="EMBL" id="BONY01000066">
    <property type="protein sequence ID" value="GIH09333.1"/>
    <property type="molecule type" value="Genomic_DNA"/>
</dbReference>
<dbReference type="Pfam" id="PF00881">
    <property type="entry name" value="Nitroreductase"/>
    <property type="match status" value="1"/>
</dbReference>
<keyword evidence="3" id="KW-1185">Reference proteome</keyword>
<sequence length="201" mass="22161">MSTSLRPLSATGMDLLFRNARTASTFTNTKVTDAQIKQIYDLVRNGPTSFNGQHLRIVLVRTKEARERLVHHMIEPNQAKTSAAPLVAILAADLKFTEHLAELYPPFPMAGDLFFSEAPVREEEAIFNASIQIGYFILAVRAVGLAAGPMGGFDAEGLAKEFFGDGRFKPLLVCNIGKPGKDAWFPDRLPRLDYKHAVSTL</sequence>
<dbReference type="InterPro" id="IPR029479">
    <property type="entry name" value="Nitroreductase"/>
</dbReference>
<feature type="domain" description="Nitroreductase" evidence="1">
    <location>
        <begin position="20"/>
        <end position="178"/>
    </location>
</feature>
<evidence type="ECO:0000259" key="1">
    <source>
        <dbReference type="Pfam" id="PF00881"/>
    </source>
</evidence>
<proteinExistence type="predicted"/>